<dbReference type="EMBL" id="JARQZJ010000034">
    <property type="protein sequence ID" value="KAK9875799.1"/>
    <property type="molecule type" value="Genomic_DNA"/>
</dbReference>
<comment type="caution">
    <text evidence="1">The sequence shown here is derived from an EMBL/GenBank/DDBJ whole genome shotgun (WGS) entry which is preliminary data.</text>
</comment>
<accession>A0AAW1U558</accession>
<gene>
    <name evidence="1" type="ORF">WA026_009589</name>
</gene>
<dbReference type="AlphaFoldDB" id="A0AAW1U558"/>
<dbReference type="Proteomes" id="UP001431783">
    <property type="component" value="Unassembled WGS sequence"/>
</dbReference>
<sequence>MPEVFTGGPSAACDSPANLLQPAEAKEKGRVELLWLPGSESQALVEDKPSKAALDKMLPQDEKIALKNGARVGV</sequence>
<evidence type="ECO:0000313" key="2">
    <source>
        <dbReference type="Proteomes" id="UP001431783"/>
    </source>
</evidence>
<reference evidence="1 2" key="1">
    <citation type="submission" date="2023-03" db="EMBL/GenBank/DDBJ databases">
        <title>Genome insight into feeding habits of ladybird beetles.</title>
        <authorList>
            <person name="Li H.-S."/>
            <person name="Huang Y.-H."/>
            <person name="Pang H."/>
        </authorList>
    </citation>
    <scope>NUCLEOTIDE SEQUENCE [LARGE SCALE GENOMIC DNA]</scope>
    <source>
        <strain evidence="1">SYSU_2023b</strain>
        <tissue evidence="1">Whole body</tissue>
    </source>
</reference>
<keyword evidence="2" id="KW-1185">Reference proteome</keyword>
<evidence type="ECO:0000313" key="1">
    <source>
        <dbReference type="EMBL" id="KAK9875799.1"/>
    </source>
</evidence>
<proteinExistence type="predicted"/>
<organism evidence="1 2">
    <name type="scientific">Henosepilachna vigintioctopunctata</name>
    <dbReference type="NCBI Taxonomy" id="420089"/>
    <lineage>
        <taxon>Eukaryota</taxon>
        <taxon>Metazoa</taxon>
        <taxon>Ecdysozoa</taxon>
        <taxon>Arthropoda</taxon>
        <taxon>Hexapoda</taxon>
        <taxon>Insecta</taxon>
        <taxon>Pterygota</taxon>
        <taxon>Neoptera</taxon>
        <taxon>Endopterygota</taxon>
        <taxon>Coleoptera</taxon>
        <taxon>Polyphaga</taxon>
        <taxon>Cucujiformia</taxon>
        <taxon>Coccinelloidea</taxon>
        <taxon>Coccinellidae</taxon>
        <taxon>Epilachninae</taxon>
        <taxon>Epilachnini</taxon>
        <taxon>Henosepilachna</taxon>
    </lineage>
</organism>
<protein>
    <submittedName>
        <fullName evidence="1">Uncharacterized protein</fullName>
    </submittedName>
</protein>
<name>A0AAW1U558_9CUCU</name>